<dbReference type="GO" id="GO:0016740">
    <property type="term" value="F:transferase activity"/>
    <property type="evidence" value="ECO:0007669"/>
    <property type="project" value="UniProtKB-KW"/>
</dbReference>
<evidence type="ECO:0000259" key="3">
    <source>
        <dbReference type="Pfam" id="PF01425"/>
    </source>
</evidence>
<dbReference type="RefSeq" id="WP_132035519.1">
    <property type="nucleotide sequence ID" value="NZ_SMAI01000019.1"/>
</dbReference>
<dbReference type="InterPro" id="IPR020556">
    <property type="entry name" value="Amidase_CS"/>
</dbReference>
<dbReference type="Pfam" id="PF01425">
    <property type="entry name" value="Amidase"/>
    <property type="match status" value="1"/>
</dbReference>
<keyword evidence="4" id="KW-0808">Transferase</keyword>
<comment type="function">
    <text evidence="1">Hydrolyzes indole-3-acetamide (IAM) into indole-3-acetic acid (IAA).</text>
</comment>
<dbReference type="AlphaFoldDB" id="A0A4V6NZF4"/>
<name>A0A4V6NZF4_9HYPH</name>
<evidence type="ECO:0000313" key="5">
    <source>
        <dbReference type="Proteomes" id="UP000294664"/>
    </source>
</evidence>
<evidence type="ECO:0000313" key="4">
    <source>
        <dbReference type="EMBL" id="TCT01078.1"/>
    </source>
</evidence>
<proteinExistence type="predicted"/>
<dbReference type="InterPro" id="IPR023631">
    <property type="entry name" value="Amidase_dom"/>
</dbReference>
<dbReference type="InterPro" id="IPR036928">
    <property type="entry name" value="AS_sf"/>
</dbReference>
<dbReference type="SUPFAM" id="SSF75304">
    <property type="entry name" value="Amidase signature (AS) enzymes"/>
    <property type="match status" value="1"/>
</dbReference>
<sequence length="474" mass="48951">MSPFAPIPGVVAAAEMVASGAVSAEALASAALARLSDLGPRYNAVVALDAAHALEQARAVDLARARGAPLGPLAGVPLAHKDLFYRAGRPCAGGSKIRKDFVPDITATALERLDEAGAVDLGRLHLAEFALSPTGFNAHDGHGRNPWRLDHCSGGSSSGSGAAVAARLVSGALGSDTGGSIRHPAAMCGITGLKPTHGLVPLFGAMPLSPSLDTLGPLAVSVRDCARLLGVIAGPDPRDASTLAAPRRSYEAALGGDLRGVTIAVPQDYYRTAATPDILVLLDASLAALRAAGARIVETCVPDMALLNAMMQLVMGVEAAALHRGWMEERPQDYGAQVRARILPGFAYPAVRYAEALMLRAKLAQDWLATAMGDADMVHLPTLAVPVPSIAETTEGDASDIAAAIGRVTHCTRAINYLGLPSLSVPCGFAGNGLPAAFQLVGRPFAEAMLLKAGDAYQRETDFHLRLPPDCAEA</sequence>
<dbReference type="InterPro" id="IPR000120">
    <property type="entry name" value="Amidase"/>
</dbReference>
<dbReference type="Gene3D" id="3.90.1300.10">
    <property type="entry name" value="Amidase signature (AS) domain"/>
    <property type="match status" value="1"/>
</dbReference>
<dbReference type="OrthoDB" id="8438154at2"/>
<dbReference type="PANTHER" id="PTHR11895:SF176">
    <property type="entry name" value="AMIDASE AMID-RELATED"/>
    <property type="match status" value="1"/>
</dbReference>
<evidence type="ECO:0000256" key="1">
    <source>
        <dbReference type="ARBA" id="ARBA00003871"/>
    </source>
</evidence>
<dbReference type="Proteomes" id="UP000294664">
    <property type="component" value="Unassembled WGS sequence"/>
</dbReference>
<organism evidence="4 5">
    <name type="scientific">Aquabacter spiritensis</name>
    <dbReference type="NCBI Taxonomy" id="933073"/>
    <lineage>
        <taxon>Bacteria</taxon>
        <taxon>Pseudomonadati</taxon>
        <taxon>Pseudomonadota</taxon>
        <taxon>Alphaproteobacteria</taxon>
        <taxon>Hyphomicrobiales</taxon>
        <taxon>Xanthobacteraceae</taxon>
        <taxon>Aquabacter</taxon>
    </lineage>
</organism>
<protein>
    <recommendedName>
        <fullName evidence="2">Indoleacetamide hydrolase</fullName>
    </recommendedName>
</protein>
<feature type="domain" description="Amidase" evidence="3">
    <location>
        <begin position="28"/>
        <end position="451"/>
    </location>
</feature>
<gene>
    <name evidence="4" type="ORF">EDC64_11948</name>
</gene>
<reference evidence="4 5" key="1">
    <citation type="submission" date="2019-03" db="EMBL/GenBank/DDBJ databases">
        <title>Genomic Encyclopedia of Type Strains, Phase IV (KMG-IV): sequencing the most valuable type-strain genomes for metagenomic binning, comparative biology and taxonomic classification.</title>
        <authorList>
            <person name="Goeker M."/>
        </authorList>
    </citation>
    <scope>NUCLEOTIDE SEQUENCE [LARGE SCALE GENOMIC DNA]</scope>
    <source>
        <strain evidence="4 5">DSM 9035</strain>
    </source>
</reference>
<accession>A0A4V6NZF4</accession>
<dbReference type="PANTHER" id="PTHR11895">
    <property type="entry name" value="TRANSAMIDASE"/>
    <property type="match status" value="1"/>
</dbReference>
<dbReference type="EMBL" id="SMAI01000019">
    <property type="protein sequence ID" value="TCT01078.1"/>
    <property type="molecule type" value="Genomic_DNA"/>
</dbReference>
<comment type="caution">
    <text evidence="4">The sequence shown here is derived from an EMBL/GenBank/DDBJ whole genome shotgun (WGS) entry which is preliminary data.</text>
</comment>
<dbReference type="PROSITE" id="PS00571">
    <property type="entry name" value="AMIDASES"/>
    <property type="match status" value="1"/>
</dbReference>
<evidence type="ECO:0000256" key="2">
    <source>
        <dbReference type="ARBA" id="ARBA00021874"/>
    </source>
</evidence>
<keyword evidence="5" id="KW-1185">Reference proteome</keyword>